<protein>
    <recommendedName>
        <fullName evidence="4">TIR domain-containing protein</fullName>
    </recommendedName>
</protein>
<keyword evidence="3" id="KW-0472">Membrane</keyword>
<evidence type="ECO:0000256" key="3">
    <source>
        <dbReference type="SAM" id="Phobius"/>
    </source>
</evidence>
<evidence type="ECO:0000313" key="7">
    <source>
        <dbReference type="Proteomes" id="UP000789595"/>
    </source>
</evidence>
<dbReference type="AlphaFoldDB" id="A0A7S3ZW94"/>
<dbReference type="InterPro" id="IPR011989">
    <property type="entry name" value="ARM-like"/>
</dbReference>
<organism evidence="5">
    <name type="scientific">Pelagomonas calceolata</name>
    <dbReference type="NCBI Taxonomy" id="35677"/>
    <lineage>
        <taxon>Eukaryota</taxon>
        <taxon>Sar</taxon>
        <taxon>Stramenopiles</taxon>
        <taxon>Ochrophyta</taxon>
        <taxon>Pelagophyceae</taxon>
        <taxon>Pelagomonadales</taxon>
        <taxon>Pelagomonadaceae</taxon>
        <taxon>Pelagomonas</taxon>
    </lineage>
</organism>
<dbReference type="SMART" id="SM00185">
    <property type="entry name" value="ARM"/>
    <property type="match status" value="3"/>
</dbReference>
<dbReference type="InterPro" id="IPR000157">
    <property type="entry name" value="TIR_dom"/>
</dbReference>
<dbReference type="Gene3D" id="1.25.10.10">
    <property type="entry name" value="Leucine-rich Repeat Variant"/>
    <property type="match status" value="2"/>
</dbReference>
<dbReference type="EMBL" id="CAKKNE010000004">
    <property type="protein sequence ID" value="CAH0374307.1"/>
    <property type="molecule type" value="Genomic_DNA"/>
</dbReference>
<evidence type="ECO:0000313" key="5">
    <source>
        <dbReference type="EMBL" id="CAE0695787.1"/>
    </source>
</evidence>
<reference evidence="5" key="1">
    <citation type="submission" date="2021-01" db="EMBL/GenBank/DDBJ databases">
        <authorList>
            <person name="Corre E."/>
            <person name="Pelletier E."/>
            <person name="Niang G."/>
            <person name="Scheremetjew M."/>
            <person name="Finn R."/>
            <person name="Kale V."/>
            <person name="Holt S."/>
            <person name="Cochrane G."/>
            <person name="Meng A."/>
            <person name="Brown T."/>
            <person name="Cohen L."/>
        </authorList>
    </citation>
    <scope>NUCLEOTIDE SEQUENCE</scope>
    <source>
        <strain evidence="5">CCMP1756</strain>
    </source>
</reference>
<dbReference type="EMBL" id="HBIW01013072">
    <property type="protein sequence ID" value="CAE0695787.1"/>
    <property type="molecule type" value="Transcribed_RNA"/>
</dbReference>
<keyword evidence="3" id="KW-0812">Transmembrane</keyword>
<name>A0A7S3ZW94_9STRA</name>
<proteinExistence type="predicted"/>
<dbReference type="Pfam" id="PF13676">
    <property type="entry name" value="TIR_2"/>
    <property type="match status" value="1"/>
</dbReference>
<dbReference type="PANTHER" id="PTHR46700">
    <property type="entry name" value="ARM REPEAT SUPERFAMILY PROTEIN"/>
    <property type="match status" value="1"/>
</dbReference>
<dbReference type="PROSITE" id="PS50176">
    <property type="entry name" value="ARM_REPEAT"/>
    <property type="match status" value="1"/>
</dbReference>
<dbReference type="Gene3D" id="3.40.50.10140">
    <property type="entry name" value="Toll/interleukin-1 receptor homology (TIR) domain"/>
    <property type="match status" value="1"/>
</dbReference>
<dbReference type="SUPFAM" id="SSF48371">
    <property type="entry name" value="ARM repeat"/>
    <property type="match status" value="1"/>
</dbReference>
<feature type="domain" description="TIR" evidence="4">
    <location>
        <begin position="434"/>
        <end position="563"/>
    </location>
</feature>
<dbReference type="PANTHER" id="PTHR46700:SF1">
    <property type="entry name" value="ARM REPEAT SUPERFAMILY PROTEIN"/>
    <property type="match status" value="1"/>
</dbReference>
<dbReference type="InterPro" id="IPR000225">
    <property type="entry name" value="Armadillo"/>
</dbReference>
<dbReference type="PROSITE" id="PS50104">
    <property type="entry name" value="TIR"/>
    <property type="match status" value="1"/>
</dbReference>
<feature type="region of interest" description="Disordered" evidence="2">
    <location>
        <begin position="602"/>
        <end position="647"/>
    </location>
</feature>
<dbReference type="SUPFAM" id="SSF52200">
    <property type="entry name" value="Toll/Interleukin receptor TIR domain"/>
    <property type="match status" value="1"/>
</dbReference>
<evidence type="ECO:0000313" key="6">
    <source>
        <dbReference type="EMBL" id="CAH0374307.1"/>
    </source>
</evidence>
<evidence type="ECO:0000256" key="2">
    <source>
        <dbReference type="SAM" id="MobiDB-lite"/>
    </source>
</evidence>
<keyword evidence="3" id="KW-1133">Transmembrane helix</keyword>
<evidence type="ECO:0000256" key="1">
    <source>
        <dbReference type="PROSITE-ProRule" id="PRU00259"/>
    </source>
</evidence>
<gene>
    <name evidence="5" type="ORF">PCAL00307_LOCUS11223</name>
    <name evidence="6" type="ORF">PECAL_4P15800</name>
</gene>
<dbReference type="InterPro" id="IPR035897">
    <property type="entry name" value="Toll_tir_struct_dom_sf"/>
</dbReference>
<dbReference type="OrthoDB" id="548765at2759"/>
<dbReference type="InterPro" id="IPR016024">
    <property type="entry name" value="ARM-type_fold"/>
</dbReference>
<evidence type="ECO:0000259" key="4">
    <source>
        <dbReference type="PROSITE" id="PS50104"/>
    </source>
</evidence>
<accession>A0A7S3ZW94</accession>
<feature type="transmembrane region" description="Helical" evidence="3">
    <location>
        <begin position="675"/>
        <end position="701"/>
    </location>
</feature>
<dbReference type="GO" id="GO:0007165">
    <property type="term" value="P:signal transduction"/>
    <property type="evidence" value="ECO:0007669"/>
    <property type="project" value="InterPro"/>
</dbReference>
<reference evidence="6" key="2">
    <citation type="submission" date="2021-11" db="EMBL/GenBank/DDBJ databases">
        <authorList>
            <consortium name="Genoscope - CEA"/>
            <person name="William W."/>
        </authorList>
    </citation>
    <scope>NUCLEOTIDE SEQUENCE</scope>
</reference>
<keyword evidence="7" id="KW-1185">Reference proteome</keyword>
<feature type="repeat" description="ARM" evidence="1">
    <location>
        <begin position="90"/>
        <end position="132"/>
    </location>
</feature>
<feature type="compositionally biased region" description="Basic and acidic residues" evidence="2">
    <location>
        <begin position="616"/>
        <end position="634"/>
    </location>
</feature>
<sequence>MSTTALAALVADAASAAHGEARRMAYGMLANSVEATKEASVQFAADARCVDVCLRGLEAGDEAIRVAAAKCVKAAAKRAPAFRGALAKKGGIAPLVAMAETGSVEAAMRAAWALANLAVDSAANKTAIREGRGLAALVNLLRRQRAASPLAASSLRNYEGEALRERAAQGLDALCQGDAKNQEAVVLAGGAEPLVRLLRDSKATQMARLRAAFATYRLATSPANWRALGEAGAPEALAAAVDDHLRDGPSGPRGLHDDDGAVAAAAALALLPPKSGGEEAETWATQAVCEHLNKKLDDDKAGRAMRLRDFTLAARALSGRASAGERAEAFAKAAAPALVRCLLRDGWRTGGPGGESPEAYRLLCLGDCAESVLQLACVGDNTASILRTAGAVAALEKLKGETDGRLREAVRGAEHHLALGLIRSNSPIKSHSSKRYDVFLSHKQTDAKDFARALHTMLTLRRYKAFLDMEFDGSLDTLQEYVASSSVFAFILSENVLDSPWCVAELTAAVDSGVPVVVVKKEGSRWRDPNTGSLSLTFPGPDVLKKLPARVQQVFQIKIVEHSDVYYAPFIDKFFDRLEEAGLPPAEDPYALTTEELEGLERGGRPRLRHMLSMMDGRRPSLDGRSSLDRRSFDEDGSQPTSPASAAARRLDPLDEVTSATTAETLTVQLDRRTLYVLAAIGAGAAVFASIGTAVAVLLLVPR</sequence>
<dbReference type="Proteomes" id="UP000789595">
    <property type="component" value="Unassembled WGS sequence"/>
</dbReference>